<dbReference type="InterPro" id="IPR052340">
    <property type="entry name" value="RNase_Y/CdgJ"/>
</dbReference>
<evidence type="ECO:0000313" key="3">
    <source>
        <dbReference type="Proteomes" id="UP000202440"/>
    </source>
</evidence>
<sequence>MSQLSNTIAQALESGEMAMPTLPDVAQNILRNSQSDLLTAQSLARQIEQDPAIAANLVRIANSPLVGRPNHIADLATAIGLLGVSYCAQLAISLALKQLFRAQKNIVKRELENTWRQSSEQAALCMIMAKDLDASPGEAFLAGLLHDIGLLPLLRWCDQQSDDHDLATLQHEQAPLGGHLLEIWQFPTLLQSVPMIRSDLSDPVLYLDQPPEQQSDERILDIVALASFYQANRDIKDWPASAVLQRLDIAPEEASKTMRTWSSLAIQSKWQ</sequence>
<protein>
    <recommendedName>
        <fullName evidence="1">HDOD domain-containing protein</fullName>
    </recommendedName>
</protein>
<proteinExistence type="predicted"/>
<dbReference type="PANTHER" id="PTHR33525">
    <property type="match status" value="1"/>
</dbReference>
<dbReference type="Gene3D" id="1.10.3210.10">
    <property type="entry name" value="Hypothetical protein af1432"/>
    <property type="match status" value="1"/>
</dbReference>
<reference evidence="2 3" key="1">
    <citation type="submission" date="2017-07" db="EMBL/GenBank/DDBJ databases">
        <title>Annotated genome sequence of Bacterioplanes sanyensis isolated from Red Sea.</title>
        <authorList>
            <person name="Rehman Z.U."/>
        </authorList>
    </citation>
    <scope>NUCLEOTIDE SEQUENCE [LARGE SCALE GENOMIC DNA]</scope>
    <source>
        <strain evidence="2 3">NV9</strain>
    </source>
</reference>
<dbReference type="PROSITE" id="PS51833">
    <property type="entry name" value="HDOD"/>
    <property type="match status" value="1"/>
</dbReference>
<dbReference type="AlphaFoldDB" id="A0A222FJK3"/>
<evidence type="ECO:0000313" key="2">
    <source>
        <dbReference type="EMBL" id="ASP39188.1"/>
    </source>
</evidence>
<dbReference type="KEGG" id="bsan:CHH28_11085"/>
<evidence type="ECO:0000259" key="1">
    <source>
        <dbReference type="PROSITE" id="PS51833"/>
    </source>
</evidence>
<gene>
    <name evidence="2" type="ORF">CHH28_11085</name>
</gene>
<feature type="domain" description="HDOD" evidence="1">
    <location>
        <begin position="19"/>
        <end position="200"/>
    </location>
</feature>
<dbReference type="RefSeq" id="WP_094060368.1">
    <property type="nucleotide sequence ID" value="NZ_CP022530.1"/>
</dbReference>
<dbReference type="Pfam" id="PF08668">
    <property type="entry name" value="HDOD"/>
    <property type="match status" value="1"/>
</dbReference>
<organism evidence="2 3">
    <name type="scientific">Bacterioplanes sanyensis</name>
    <dbReference type="NCBI Taxonomy" id="1249553"/>
    <lineage>
        <taxon>Bacteria</taxon>
        <taxon>Pseudomonadati</taxon>
        <taxon>Pseudomonadota</taxon>
        <taxon>Gammaproteobacteria</taxon>
        <taxon>Oceanospirillales</taxon>
        <taxon>Oceanospirillaceae</taxon>
        <taxon>Bacterioplanes</taxon>
    </lineage>
</organism>
<dbReference type="OrthoDB" id="5755654at2"/>
<accession>A0A222FJK3</accession>
<keyword evidence="3" id="KW-1185">Reference proteome</keyword>
<dbReference type="EMBL" id="CP022530">
    <property type="protein sequence ID" value="ASP39188.1"/>
    <property type="molecule type" value="Genomic_DNA"/>
</dbReference>
<dbReference type="InterPro" id="IPR013976">
    <property type="entry name" value="HDOD"/>
</dbReference>
<dbReference type="SUPFAM" id="SSF109604">
    <property type="entry name" value="HD-domain/PDEase-like"/>
    <property type="match status" value="1"/>
</dbReference>
<dbReference type="PANTHER" id="PTHR33525:SF3">
    <property type="entry name" value="RIBONUCLEASE Y"/>
    <property type="match status" value="1"/>
</dbReference>
<dbReference type="Proteomes" id="UP000202440">
    <property type="component" value="Chromosome"/>
</dbReference>
<name>A0A222FJK3_9GAMM</name>